<dbReference type="SUPFAM" id="SSF54495">
    <property type="entry name" value="UBC-like"/>
    <property type="match status" value="1"/>
</dbReference>
<keyword evidence="1" id="KW-0328">Glycosyltransferase</keyword>
<keyword evidence="3" id="KW-0548">Nucleotidyltransferase</keyword>
<dbReference type="Proteomes" id="UP001320420">
    <property type="component" value="Unassembled WGS sequence"/>
</dbReference>
<dbReference type="Gene3D" id="3.90.228.10">
    <property type="match status" value="1"/>
</dbReference>
<keyword evidence="8" id="KW-1185">Reference proteome</keyword>
<dbReference type="InterPro" id="IPR000608">
    <property type="entry name" value="UBC"/>
</dbReference>
<dbReference type="EMBL" id="JAKJXP020000043">
    <property type="protein sequence ID" value="KAK7751944.1"/>
    <property type="molecule type" value="Genomic_DNA"/>
</dbReference>
<keyword evidence="4" id="KW-0520">NAD</keyword>
<comment type="caution">
    <text evidence="7">The sequence shown here is derived from an EMBL/GenBank/DDBJ whole genome shotgun (WGS) entry which is preliminary data.</text>
</comment>
<feature type="region of interest" description="Disordered" evidence="5">
    <location>
        <begin position="106"/>
        <end position="170"/>
    </location>
</feature>
<dbReference type="AlphaFoldDB" id="A0AAN9UN36"/>
<dbReference type="GO" id="GO:0016779">
    <property type="term" value="F:nucleotidyltransferase activity"/>
    <property type="evidence" value="ECO:0007669"/>
    <property type="project" value="UniProtKB-KW"/>
</dbReference>
<organism evidence="7 8">
    <name type="scientific">Diatrype stigma</name>
    <dbReference type="NCBI Taxonomy" id="117547"/>
    <lineage>
        <taxon>Eukaryota</taxon>
        <taxon>Fungi</taxon>
        <taxon>Dikarya</taxon>
        <taxon>Ascomycota</taxon>
        <taxon>Pezizomycotina</taxon>
        <taxon>Sordariomycetes</taxon>
        <taxon>Xylariomycetidae</taxon>
        <taxon>Xylariales</taxon>
        <taxon>Diatrypaceae</taxon>
        <taxon>Diatrype</taxon>
    </lineage>
</organism>
<dbReference type="CDD" id="cd23802">
    <property type="entry name" value="UBCc_UBE2Q"/>
    <property type="match status" value="1"/>
</dbReference>
<dbReference type="PROSITE" id="PS50127">
    <property type="entry name" value="UBC_2"/>
    <property type="match status" value="1"/>
</dbReference>
<sequence>MAPSSRARLQADLASAAEKDIPNVHSIRKRDDGFVFTFHHQHLQPPHHVEIHVTPQDDTFLVYTDASNIPTNVTDVLGASMEKSSGLKVPAMLDDLSRRLRAALEGTSAEDKDTAMTDVDDSDFDADDDGDDDYDNDSDADDDFEYGEDNDLFGIPDDRATGATRIPKPIPSSTLRRIRQDLRATRESGFKVGIVSGFHQNAEQSIISISVRVDKLGLSDETRHAWNLEASNFIALLIRFDGGLYTTLEEAIELRAAQSNLEFRLRKCSQYKPTLRQATLAFSSQNPKTGVISAPFDGEDPTGGELSLLSIGTSVDMFMDKDFISMLKLRKTYGISWDAAKRYLSILEKEAMPPSSEDILPQLRPRDKTDKVSDKVPRFLAENEDDSGMPLPLIATKFAMRYLVQCADYCMICHQKVEGNFEALKPYVCGDSLCLFQYMALGFGPSIDIEIINQPRVVDLLVSFCFAPLRTYIIGKTTGLREFPTGLSLPVPNIRTTCVPDETEPGRWVPSGAIDSSVLIDPIKIAFDWDTSTAIIESATDSERLREGQWVVVATSVTMAGAVGIARSTISGFVEIRNGILHYANILTVSGRAIKLRVAARHPIPMTQRIDEGAMKSLYRSSESHMVLFNQNLDDLPNDQKAFSMSLLLSALPSVPDMREFLLDNPGRQLSTWGKIVPASMGLLRWIVASNRSYIVQIDEPTEEEQDDDGKVTTREQERIAGVDGWVQFRFAQGSPEKEALFQQALEGIQKPQRTLLAWHGSDLTNWHSIIRQGLNYSVVLHGRAYGDGVYFSRQFETSMGYSNVAISISASLWPKSELKIDAAMGLAELVNRPEEFRSSNPYFVVQHCHWIQCRYLFVRCSRASLPTGEPVAAGPRDTAEWLRSNSTQDEFVQDPHYVTKGPGGKQLFVPKIAIPSASRNKRQLPNLSSKHDAQGHTGDTGDEDDTDADFLYPDDDEQTTPTATPRANSPKPGAIVNFPPSPALPEPRTDFHPGTLDLSTLPRLNPPTYATDLAQRSIGRELKKLQQVQSSTPIQELGWYIDFDSISNMFQWIVELHSFELSLPLGQDMKMAGVGSIVLEIRFGRDFPMSPPFVRVIRPRFLPFLNGGGGHVTAGGAMCMELLTTTGWSPANSLEAVLVQVRLAMCSVDPRPARLYQSAPGHHTAHDYGVGEAFDAYARAAHTHGWQIPKDQQEMRGSS</sequence>
<keyword evidence="2" id="KW-0808">Transferase</keyword>
<dbReference type="GO" id="GO:0003950">
    <property type="term" value="F:NAD+ poly-ADP-ribosyltransferase activity"/>
    <property type="evidence" value="ECO:0007669"/>
    <property type="project" value="InterPro"/>
</dbReference>
<name>A0AAN9UN36_9PEZI</name>
<dbReference type="PANTHER" id="PTHR21328">
    <property type="entry name" value="POLY ADP-RIBOSE POLYMERASE FAMILY, MEMBER PARP"/>
    <property type="match status" value="1"/>
</dbReference>
<dbReference type="FunFam" id="3.10.110.10:FF:000107">
    <property type="entry name" value="Ubiquitin conjugating enzyme, putative"/>
    <property type="match status" value="1"/>
</dbReference>
<evidence type="ECO:0000256" key="3">
    <source>
        <dbReference type="ARBA" id="ARBA00022695"/>
    </source>
</evidence>
<evidence type="ECO:0000256" key="5">
    <source>
        <dbReference type="SAM" id="MobiDB-lite"/>
    </source>
</evidence>
<dbReference type="SMART" id="SM00212">
    <property type="entry name" value="UBCc"/>
    <property type="match status" value="1"/>
</dbReference>
<reference evidence="7 8" key="1">
    <citation type="submission" date="2024-02" db="EMBL/GenBank/DDBJ databases">
        <title>De novo assembly and annotation of 12 fungi associated with fruit tree decline syndrome in Ontario, Canada.</title>
        <authorList>
            <person name="Sulman M."/>
            <person name="Ellouze W."/>
            <person name="Ilyukhin E."/>
        </authorList>
    </citation>
    <scope>NUCLEOTIDE SEQUENCE [LARGE SCALE GENOMIC DNA]</scope>
    <source>
        <strain evidence="7 8">M11/M66-122</strain>
    </source>
</reference>
<evidence type="ECO:0000259" key="6">
    <source>
        <dbReference type="PROSITE" id="PS50127"/>
    </source>
</evidence>
<feature type="compositionally biased region" description="Acidic residues" evidence="5">
    <location>
        <begin position="118"/>
        <end position="151"/>
    </location>
</feature>
<feature type="compositionally biased region" description="Acidic residues" evidence="5">
    <location>
        <begin position="941"/>
        <end position="959"/>
    </location>
</feature>
<dbReference type="InterPro" id="IPR051838">
    <property type="entry name" value="ARTD_PARP"/>
</dbReference>
<dbReference type="Gene3D" id="3.10.110.10">
    <property type="entry name" value="Ubiquitin Conjugating Enzyme"/>
    <property type="match status" value="1"/>
</dbReference>
<dbReference type="Pfam" id="PF00644">
    <property type="entry name" value="PARP"/>
    <property type="match status" value="1"/>
</dbReference>
<dbReference type="InterPro" id="IPR012317">
    <property type="entry name" value="Poly(ADP-ribose)pol_cat_dom"/>
</dbReference>
<dbReference type="SUPFAM" id="SSF56399">
    <property type="entry name" value="ADP-ribosylation"/>
    <property type="match status" value="1"/>
</dbReference>
<feature type="domain" description="UBC core" evidence="6">
    <location>
        <begin position="1014"/>
        <end position="1188"/>
    </location>
</feature>
<evidence type="ECO:0000256" key="2">
    <source>
        <dbReference type="ARBA" id="ARBA00022679"/>
    </source>
</evidence>
<protein>
    <recommendedName>
        <fullName evidence="6">UBC core domain-containing protein</fullName>
    </recommendedName>
</protein>
<proteinExistence type="predicted"/>
<evidence type="ECO:0000313" key="7">
    <source>
        <dbReference type="EMBL" id="KAK7751944.1"/>
    </source>
</evidence>
<dbReference type="InterPro" id="IPR016135">
    <property type="entry name" value="UBQ-conjugating_enzyme/RWD"/>
</dbReference>
<evidence type="ECO:0000256" key="4">
    <source>
        <dbReference type="ARBA" id="ARBA00023027"/>
    </source>
</evidence>
<accession>A0AAN9UN36</accession>
<evidence type="ECO:0000256" key="1">
    <source>
        <dbReference type="ARBA" id="ARBA00022676"/>
    </source>
</evidence>
<feature type="region of interest" description="Disordered" evidence="5">
    <location>
        <begin position="919"/>
        <end position="976"/>
    </location>
</feature>
<evidence type="ECO:0000313" key="8">
    <source>
        <dbReference type="Proteomes" id="UP001320420"/>
    </source>
</evidence>
<gene>
    <name evidence="7" type="ORF">SLS62_006087</name>
</gene>